<dbReference type="RefSeq" id="WP_241057259.1">
    <property type="nucleotide sequence ID" value="NZ_JAKWJU010000002.1"/>
</dbReference>
<dbReference type="InterPro" id="IPR032075">
    <property type="entry name" value="PI-PLC-C1"/>
</dbReference>
<dbReference type="Gene3D" id="3.20.20.190">
    <property type="entry name" value="Phosphatidylinositol (PI) phosphodiesterase"/>
    <property type="match status" value="1"/>
</dbReference>
<evidence type="ECO:0000313" key="4">
    <source>
        <dbReference type="Proteomes" id="UP001166784"/>
    </source>
</evidence>
<dbReference type="EMBL" id="JAKWJU010000002">
    <property type="protein sequence ID" value="MCH6159295.1"/>
    <property type="molecule type" value="Genomic_DNA"/>
</dbReference>
<protein>
    <submittedName>
        <fullName evidence="3">Phosphatidylinositol-specific phospholipase C1-like protein</fullName>
    </submittedName>
</protein>
<gene>
    <name evidence="3" type="ORF">MMA15_02330</name>
</gene>
<proteinExistence type="predicted"/>
<reference evidence="3" key="2">
    <citation type="journal article" date="2023" name="Int. J. Syst. Evol. Microbiol.">
        <title>Streptomyces marispadix sp. nov., isolated from marine beach sediment of the Northern Coast of Portugal.</title>
        <authorList>
            <person name="dos Santos J.D.N."/>
            <person name="Vitorino I.R."/>
            <person name="Kallscheuer N."/>
            <person name="Srivastava A."/>
            <person name="Krautwurst S."/>
            <person name="Marz M."/>
            <person name="Jogler C."/>
            <person name="Lobo Da Cunha A."/>
            <person name="Catita J."/>
            <person name="Goncalves H."/>
            <person name="Gonzalez I."/>
            <person name="Reyes F."/>
            <person name="Lage O.M."/>
        </authorList>
    </citation>
    <scope>NUCLEOTIDE SEQUENCE</scope>
    <source>
        <strain evidence="3">M600PL45_2</strain>
    </source>
</reference>
<organism evidence="3 4">
    <name type="scientific">Streptomyces marispadix</name>
    <dbReference type="NCBI Taxonomy" id="2922868"/>
    <lineage>
        <taxon>Bacteria</taxon>
        <taxon>Bacillati</taxon>
        <taxon>Actinomycetota</taxon>
        <taxon>Actinomycetes</taxon>
        <taxon>Kitasatosporales</taxon>
        <taxon>Streptomycetaceae</taxon>
        <taxon>Streptomyces</taxon>
    </lineage>
</organism>
<accession>A0ABS9SSN4</accession>
<keyword evidence="2" id="KW-0732">Signal</keyword>
<feature type="signal peptide" evidence="2">
    <location>
        <begin position="1"/>
        <end position="45"/>
    </location>
</feature>
<name>A0ABS9SSN4_9ACTN</name>
<feature type="chain" id="PRO_5045680203" evidence="2">
    <location>
        <begin position="46"/>
        <end position="409"/>
    </location>
</feature>
<dbReference type="Pfam" id="PF16670">
    <property type="entry name" value="PI-PLC-C1"/>
    <property type="match status" value="1"/>
</dbReference>
<evidence type="ECO:0000313" key="3">
    <source>
        <dbReference type="EMBL" id="MCH6159295.1"/>
    </source>
</evidence>
<sequence>MRTTYGYTSRLRSTFASGSGAGRRAARRILAAGAALAATVTLSSAAPAPPSGEAAAGTGSLRVTQIQAMATHNSYHREAPFAEQQLMAQHDPSFRTLLYSHASLPVQFSLQQARGIELDVFPDPDGGLYADPLIRKEAGLPPLTDPELREPGFKVLHWADFDYRSSCVSLRRCLRQVKQWSESRPGGVPVPVLLELKETDPELEARGGAKSPPWDTKMLDALDAEIRSVFPDEDTITADDIRRPGQTLEESVLRHGWPRLSDARGKAMFLMDNDDRRLQDAYRAGGRESLQGRVLFTDSEPGRPDAAFMKVNDPTGSGKAVIRDLVRKGYFVRTRSDVPLDQAESGDEGMLRDALSSGAQMVSTDFPVPGLAARYGSDYVAELPHGSGPVRCNPVTAPRPECPPGELER</sequence>
<evidence type="ECO:0000256" key="2">
    <source>
        <dbReference type="SAM" id="SignalP"/>
    </source>
</evidence>
<reference evidence="3" key="1">
    <citation type="submission" date="2022-03" db="EMBL/GenBank/DDBJ databases">
        <authorList>
            <person name="Santos J.D.N."/>
            <person name="Kallscheuer N."/>
            <person name="Jogler C."/>
            <person name="Lage O.M."/>
        </authorList>
    </citation>
    <scope>NUCLEOTIDE SEQUENCE</scope>
    <source>
        <strain evidence="3">M600PL45_2</strain>
    </source>
</reference>
<dbReference type="SUPFAM" id="SSF51695">
    <property type="entry name" value="PLC-like phosphodiesterases"/>
    <property type="match status" value="1"/>
</dbReference>
<keyword evidence="4" id="KW-1185">Reference proteome</keyword>
<feature type="region of interest" description="Disordered" evidence="1">
    <location>
        <begin position="386"/>
        <end position="409"/>
    </location>
</feature>
<dbReference type="InterPro" id="IPR017946">
    <property type="entry name" value="PLC-like_Pdiesterase_TIM-brl"/>
</dbReference>
<dbReference type="Proteomes" id="UP001166784">
    <property type="component" value="Unassembled WGS sequence"/>
</dbReference>
<comment type="caution">
    <text evidence="3">The sequence shown here is derived from an EMBL/GenBank/DDBJ whole genome shotgun (WGS) entry which is preliminary data.</text>
</comment>
<dbReference type="CDD" id="cd08589">
    <property type="entry name" value="PI-PLCc_SaPLC1_like"/>
    <property type="match status" value="1"/>
</dbReference>
<evidence type="ECO:0000256" key="1">
    <source>
        <dbReference type="SAM" id="MobiDB-lite"/>
    </source>
</evidence>